<organism evidence="3 4">
    <name type="scientific">Fructobacillus pseudoficulneus</name>
    <dbReference type="NCBI Taxonomy" id="220714"/>
    <lineage>
        <taxon>Bacteria</taxon>
        <taxon>Bacillati</taxon>
        <taxon>Bacillota</taxon>
        <taxon>Bacilli</taxon>
        <taxon>Lactobacillales</taxon>
        <taxon>Lactobacillaceae</taxon>
        <taxon>Fructobacillus</taxon>
    </lineage>
</organism>
<dbReference type="STRING" id="220714.SAMN05660469_1404"/>
<dbReference type="RefSeq" id="WP_059378043.1">
    <property type="nucleotide sequence ID" value="NZ_DF968065.1"/>
</dbReference>
<feature type="compositionally biased region" description="Polar residues" evidence="2">
    <location>
        <begin position="46"/>
        <end position="70"/>
    </location>
</feature>
<reference evidence="3 4" key="1">
    <citation type="journal article" date="2015" name="BMC Genomics">
        <title>Comparative genomics of Fructobacillus spp. and Leuconostoc spp. reveals niche-specific evolution of Fructobacillus spp.</title>
        <authorList>
            <person name="Endo A."/>
            <person name="Tanizawa Y."/>
            <person name="Tanaka N."/>
            <person name="Maeno S."/>
            <person name="Kumar H."/>
            <person name="Shiwa Y."/>
            <person name="Okada S."/>
            <person name="Yoshikawa H."/>
            <person name="Dicks L."/>
            <person name="Nakagawa J."/>
            <person name="Arita M."/>
        </authorList>
    </citation>
    <scope>NUCLEOTIDE SEQUENCE [LARGE SCALE GENOMIC DNA]</scope>
    <source>
        <strain evidence="3 4">DSM 15468</strain>
    </source>
</reference>
<dbReference type="Proteomes" id="UP000061227">
    <property type="component" value="Unassembled WGS sequence"/>
</dbReference>
<accession>A0A3F3H8I4</accession>
<keyword evidence="1" id="KW-0732">Signal</keyword>
<dbReference type="AlphaFoldDB" id="A0A3F3H8I4"/>
<keyword evidence="4" id="KW-1185">Reference proteome</keyword>
<dbReference type="Pfam" id="PF19258">
    <property type="entry name" value="KxYKxGKxW_sig"/>
    <property type="match status" value="1"/>
</dbReference>
<feature type="compositionally biased region" description="Low complexity" evidence="2">
    <location>
        <begin position="122"/>
        <end position="150"/>
    </location>
</feature>
<feature type="compositionally biased region" description="Polar residues" evidence="2">
    <location>
        <begin position="112"/>
        <end position="121"/>
    </location>
</feature>
<dbReference type="Pfam" id="PF20585">
    <property type="entry name" value="Pectate_lyase_5"/>
    <property type="match status" value="1"/>
</dbReference>
<dbReference type="EMBL" id="DF968065">
    <property type="protein sequence ID" value="GAP02909.1"/>
    <property type="molecule type" value="Genomic_DNA"/>
</dbReference>
<dbReference type="InterPro" id="IPR046776">
    <property type="entry name" value="Pectate_lyase_5"/>
</dbReference>
<evidence type="ECO:0000256" key="2">
    <source>
        <dbReference type="SAM" id="MobiDB-lite"/>
    </source>
</evidence>
<dbReference type="OrthoDB" id="2149855at2"/>
<dbReference type="InterPro" id="IPR022263">
    <property type="entry name" value="KxYKxGKxW"/>
</dbReference>
<evidence type="ECO:0000313" key="3">
    <source>
        <dbReference type="EMBL" id="GAP02909.1"/>
    </source>
</evidence>
<protein>
    <submittedName>
        <fullName evidence="3">Uncharacterized protein</fullName>
    </submittedName>
</protein>
<evidence type="ECO:0000256" key="1">
    <source>
        <dbReference type="ARBA" id="ARBA00022729"/>
    </source>
</evidence>
<sequence length="412" mass="42774">MKNTKNLNVDTKTHFKMYKSGKFWVMSGMSLAMLAMGGQASLSASATEVNDSNTNKTITTSQSAQGEETGTAQTNGQSAASSASQSGSQSANTQTSTSASATPSTSISATADNATDRSNFQSSVSSTSSTAQSGTNNTNSSAASDTSVSVPLPDDIANLQDKKQAAQAANNGSYVQVSTWAAFKAAYTNNKVTYIELTGNIAVDPASANNNLALGERTASIIIDGGGFSLNIGKSALRTGQATDANGNTRDANGNRVKSTFTITDITLMQKATADNLVADSGKNGAPDAAIDAYAADGSYGGWYYNINNFTLTGVNGKDDQNQSTQPLRLLDAEGSSVVLSGTVNAYVRQEMMQIGQVSIANGAKVMMQRVAGFRNSGYSVFFFSAWRQSQSMNSQATGYSHTFSVGDGATI</sequence>
<evidence type="ECO:0000313" key="4">
    <source>
        <dbReference type="Proteomes" id="UP000061227"/>
    </source>
</evidence>
<proteinExistence type="predicted"/>
<feature type="compositionally biased region" description="Low complexity" evidence="2">
    <location>
        <begin position="71"/>
        <end position="111"/>
    </location>
</feature>
<dbReference type="NCBIfam" id="TIGR03715">
    <property type="entry name" value="KxYKxGKxW"/>
    <property type="match status" value="1"/>
</dbReference>
<name>A0A3F3H8I4_9LACO</name>
<feature type="region of interest" description="Disordered" evidence="2">
    <location>
        <begin position="46"/>
        <end position="153"/>
    </location>
</feature>
<gene>
    <name evidence="3" type="ORF">FPFC_030890</name>
</gene>